<evidence type="ECO:0000256" key="2">
    <source>
        <dbReference type="ARBA" id="ARBA00023239"/>
    </source>
</evidence>
<dbReference type="RefSeq" id="WP_379191951.1">
    <property type="nucleotide sequence ID" value="NZ_JBHSOW010000121.1"/>
</dbReference>
<dbReference type="GO" id="GO:0016787">
    <property type="term" value="F:hydrolase activity"/>
    <property type="evidence" value="ECO:0007669"/>
    <property type="project" value="UniProtKB-KW"/>
</dbReference>
<evidence type="ECO:0000256" key="1">
    <source>
        <dbReference type="ARBA" id="ARBA00010986"/>
    </source>
</evidence>
<dbReference type="InterPro" id="IPR048332">
    <property type="entry name" value="GD_AH_C"/>
</dbReference>
<keyword evidence="4" id="KW-0378">Hydrolase</keyword>
<dbReference type="Gene3D" id="2.30.130.110">
    <property type="match status" value="1"/>
</dbReference>
<dbReference type="Pfam" id="PF20629">
    <property type="entry name" value="GD_AH_C"/>
    <property type="match status" value="1"/>
</dbReference>
<dbReference type="Pfam" id="PF04295">
    <property type="entry name" value="GD_AH_second"/>
    <property type="match status" value="1"/>
</dbReference>
<sequence length="501" mass="54529">MNDVIRLHPKDHVVIALRDIKQGETIQVDGEPAGSVLRAELLDDVSKGHKILAIPVNKGEDVLKFGYSIGKAKEDIPAGSWVHTHNLETGLKGILDYRYEPSGHAPAAGESDHVFQGYVREDGSVGIRNEIWIINTVGCINKTCESLARLGTSEYEGRVEGIFHFPHPFGCSQLGDDLMNTQKLLSSLVRHPNAAGVLVVGLGCENNQIDSFKEVLGDFNPERVLFLKSQEVEDELETGLELIGQLVEYAEKFRRQPVPVSKLKVGLKCGGSDGFSGITANPLVGAFSDLIVAEGGTTILTEVPEMFGAETILMNRAADEQVFDKIVHLINDFKQYFIRHDQEIYENPSPGNKAGGISTLEEKSLGCTQKGGHAVVVDVIPYGEQVSRNGLNLLQAPGNDLVSVTALAAAGAHLVLFTTGRGTPFGGPVPTVKISTNTELAVRKKNWIDYNAGQLIEDKGMDELKHDFLIQMLEIASGEKQTNNERNGFREIAIFKDGVIL</sequence>
<evidence type="ECO:0000313" key="4">
    <source>
        <dbReference type="EMBL" id="MFC5653297.1"/>
    </source>
</evidence>
<dbReference type="InterPro" id="IPR052172">
    <property type="entry name" value="UxaA_altronate/galactarate_dh"/>
</dbReference>
<dbReference type="PANTHER" id="PTHR30536:SF5">
    <property type="entry name" value="ALTRONATE DEHYDRATASE"/>
    <property type="match status" value="1"/>
</dbReference>
<comment type="caution">
    <text evidence="4">The sequence shown here is derived from an EMBL/GenBank/DDBJ whole genome shotgun (WGS) entry which is preliminary data.</text>
</comment>
<accession>A0ABW0W7N1</accession>
<evidence type="ECO:0000313" key="5">
    <source>
        <dbReference type="Proteomes" id="UP001596047"/>
    </source>
</evidence>
<dbReference type="InterPro" id="IPR044144">
    <property type="entry name" value="SAF_UxaA/GarD"/>
</dbReference>
<feature type="domain" description="SAF" evidence="3">
    <location>
        <begin position="11"/>
        <end position="88"/>
    </location>
</feature>
<dbReference type="CDD" id="cd11613">
    <property type="entry name" value="SAF_AH_GD"/>
    <property type="match status" value="1"/>
</dbReference>
<keyword evidence="5" id="KW-1185">Reference proteome</keyword>
<gene>
    <name evidence="4" type="ORF">ACFPYJ_30125</name>
</gene>
<protein>
    <submittedName>
        <fullName evidence="4">UxaA family hydrolase</fullName>
    </submittedName>
</protein>
<proteinExistence type="inferred from homology"/>
<keyword evidence="2" id="KW-0456">Lyase</keyword>
<dbReference type="InterPro" id="IPR013974">
    <property type="entry name" value="SAF"/>
</dbReference>
<name>A0ABW0W7N1_9BACL</name>
<dbReference type="Proteomes" id="UP001596047">
    <property type="component" value="Unassembled WGS sequence"/>
</dbReference>
<comment type="similarity">
    <text evidence="1">Belongs to the UxaA family.</text>
</comment>
<reference evidence="5" key="1">
    <citation type="journal article" date="2019" name="Int. J. Syst. Evol. Microbiol.">
        <title>The Global Catalogue of Microorganisms (GCM) 10K type strain sequencing project: providing services to taxonomists for standard genome sequencing and annotation.</title>
        <authorList>
            <consortium name="The Broad Institute Genomics Platform"/>
            <consortium name="The Broad Institute Genome Sequencing Center for Infectious Disease"/>
            <person name="Wu L."/>
            <person name="Ma J."/>
        </authorList>
    </citation>
    <scope>NUCLEOTIDE SEQUENCE [LARGE SCALE GENOMIC DNA]</scope>
    <source>
        <strain evidence="5">CGMCC 1.3240</strain>
    </source>
</reference>
<evidence type="ECO:0000259" key="3">
    <source>
        <dbReference type="SMART" id="SM00858"/>
    </source>
</evidence>
<dbReference type="EMBL" id="JBHSOW010000121">
    <property type="protein sequence ID" value="MFC5653297.1"/>
    <property type="molecule type" value="Genomic_DNA"/>
</dbReference>
<dbReference type="PANTHER" id="PTHR30536">
    <property type="entry name" value="ALTRONATE/GALACTARATE DEHYDRATASE"/>
    <property type="match status" value="1"/>
</dbReference>
<dbReference type="SMART" id="SM00858">
    <property type="entry name" value="SAF"/>
    <property type="match status" value="1"/>
</dbReference>
<dbReference type="InterPro" id="IPR007392">
    <property type="entry name" value="GD_AH_second"/>
</dbReference>
<organism evidence="4 5">
    <name type="scientific">Paenibacillus solisilvae</name>
    <dbReference type="NCBI Taxonomy" id="2486751"/>
    <lineage>
        <taxon>Bacteria</taxon>
        <taxon>Bacillati</taxon>
        <taxon>Bacillota</taxon>
        <taxon>Bacilli</taxon>
        <taxon>Bacillales</taxon>
        <taxon>Paenibacillaceae</taxon>
        <taxon>Paenibacillus</taxon>
    </lineage>
</organism>